<proteinExistence type="inferred from homology"/>
<keyword evidence="7" id="KW-0998">Cell outer membrane</keyword>
<keyword evidence="3" id="KW-1134">Transmembrane beta strand</keyword>
<evidence type="ECO:0000256" key="1">
    <source>
        <dbReference type="ARBA" id="ARBA00004571"/>
    </source>
</evidence>
<dbReference type="RefSeq" id="WP_343331952.1">
    <property type="nucleotide sequence ID" value="NZ_JAPOHD010000009.1"/>
</dbReference>
<organism evidence="8 9">
    <name type="scientific">Draconibacterium aestuarii</name>
    <dbReference type="NCBI Taxonomy" id="2998507"/>
    <lineage>
        <taxon>Bacteria</taxon>
        <taxon>Pseudomonadati</taxon>
        <taxon>Bacteroidota</taxon>
        <taxon>Bacteroidia</taxon>
        <taxon>Marinilabiliales</taxon>
        <taxon>Prolixibacteraceae</taxon>
        <taxon>Draconibacterium</taxon>
    </lineage>
</organism>
<dbReference type="PANTHER" id="PTHR35093">
    <property type="entry name" value="OUTER MEMBRANE PROTEIN NMB0088-RELATED"/>
    <property type="match status" value="1"/>
</dbReference>
<evidence type="ECO:0000313" key="9">
    <source>
        <dbReference type="Proteomes" id="UP001145087"/>
    </source>
</evidence>
<comment type="caution">
    <text evidence="8">The sequence shown here is derived from an EMBL/GenBank/DDBJ whole genome shotgun (WGS) entry which is preliminary data.</text>
</comment>
<dbReference type="Gene3D" id="2.40.160.60">
    <property type="entry name" value="Outer membrane protein transport protein (OMPP1/FadL/TodX)"/>
    <property type="match status" value="2"/>
</dbReference>
<evidence type="ECO:0008006" key="10">
    <source>
        <dbReference type="Google" id="ProtNLM"/>
    </source>
</evidence>
<evidence type="ECO:0000256" key="5">
    <source>
        <dbReference type="ARBA" id="ARBA00022729"/>
    </source>
</evidence>
<evidence type="ECO:0000313" key="8">
    <source>
        <dbReference type="EMBL" id="MCY1719614.1"/>
    </source>
</evidence>
<dbReference type="GO" id="GO:0015483">
    <property type="term" value="F:long-chain fatty acid transporting porin activity"/>
    <property type="evidence" value="ECO:0007669"/>
    <property type="project" value="TreeGrafter"/>
</dbReference>
<evidence type="ECO:0000256" key="3">
    <source>
        <dbReference type="ARBA" id="ARBA00022452"/>
    </source>
</evidence>
<dbReference type="EMBL" id="JAPOHD010000009">
    <property type="protein sequence ID" value="MCY1719614.1"/>
    <property type="molecule type" value="Genomic_DNA"/>
</dbReference>
<protein>
    <recommendedName>
        <fullName evidence="10">Aromatic hydrocarbon degradation protein</fullName>
    </recommendedName>
</protein>
<dbReference type="Proteomes" id="UP001145087">
    <property type="component" value="Unassembled WGS sequence"/>
</dbReference>
<dbReference type="GO" id="GO:0009279">
    <property type="term" value="C:cell outer membrane"/>
    <property type="evidence" value="ECO:0007669"/>
    <property type="project" value="UniProtKB-SubCell"/>
</dbReference>
<evidence type="ECO:0000256" key="2">
    <source>
        <dbReference type="ARBA" id="ARBA00008163"/>
    </source>
</evidence>
<name>A0A9X3F2Z8_9BACT</name>
<keyword evidence="4" id="KW-0812">Transmembrane</keyword>
<sequence length="555" mass="59935">MKKLTLLAVFFMLLNVTFAGGLLTNYNQSAQYIRMLSRNAALEIDAVFYNPAGLVKLENGWHFAFYSQSIFQTREVNTEFPLLNDGYYKGETTVPVFPDLYGVYKKDKWAFSLGIGPIGGGGTATFDRGLPSFEIPISKAVPALAGLAQISPALAVTGYSADLSFDGSSTYWGIQLGATYAINDMFSVYGGVRVMPSVNAYKGAIENVMLEAGGQMNPASAWLTGASSTVSGIAGQATTGANLMYGTATQMQPVIDAGGGDFTLAQLEGAGYIDAATRSLIEGGLQYVGIPQEQIDMMNFVQLQGTYNAVGDELTATAGILNGTAQTLSGTAGAMEDREVDTKQKGMGFTPIIGINISPNDDWNIGLKYEHKTSLILKNETKVDDLGLFPDGVEGSYDVPGIITAGVGYRGLDWLEMQLSYNMYLDKGVDYGYNVRYNSVGQRVKREIDKNYYELGLGLQFNLSEKFAISVGGLISENGVTPEYQSDFSFTNSSNTLAGGFMWKITDKLVFDFGVSNTFYKDDTVVFTDPDVGEYDETYAKTTLNVAAGISYSIF</sequence>
<accession>A0A9X3F2Z8</accession>
<dbReference type="AlphaFoldDB" id="A0A9X3F2Z8"/>
<evidence type="ECO:0000256" key="6">
    <source>
        <dbReference type="ARBA" id="ARBA00023136"/>
    </source>
</evidence>
<evidence type="ECO:0000256" key="7">
    <source>
        <dbReference type="ARBA" id="ARBA00023237"/>
    </source>
</evidence>
<dbReference type="PANTHER" id="PTHR35093:SF8">
    <property type="entry name" value="OUTER MEMBRANE PROTEIN NMB0088-RELATED"/>
    <property type="match status" value="1"/>
</dbReference>
<keyword evidence="5" id="KW-0732">Signal</keyword>
<keyword evidence="6" id="KW-0472">Membrane</keyword>
<comment type="similarity">
    <text evidence="2">Belongs to the OmpP1/FadL family.</text>
</comment>
<dbReference type="SUPFAM" id="SSF56935">
    <property type="entry name" value="Porins"/>
    <property type="match status" value="1"/>
</dbReference>
<gene>
    <name evidence="8" type="ORF">OU798_04635</name>
</gene>
<dbReference type="InterPro" id="IPR005017">
    <property type="entry name" value="OMPP1/FadL/TodX"/>
</dbReference>
<keyword evidence="9" id="KW-1185">Reference proteome</keyword>
<evidence type="ECO:0000256" key="4">
    <source>
        <dbReference type="ARBA" id="ARBA00022692"/>
    </source>
</evidence>
<comment type="subcellular location">
    <subcellularLocation>
        <location evidence="1">Cell outer membrane</location>
        <topology evidence="1">Multi-pass membrane protein</topology>
    </subcellularLocation>
</comment>
<reference evidence="8" key="1">
    <citation type="submission" date="2022-11" db="EMBL/GenBank/DDBJ databases">
        <title>Marilongibacter aestuarii gen. nov., sp. nov., isolated from tidal flat sediment.</title>
        <authorList>
            <person name="Jiayan W."/>
        </authorList>
    </citation>
    <scope>NUCLEOTIDE SEQUENCE</scope>
    <source>
        <strain evidence="8">Z1-6</strain>
    </source>
</reference>